<evidence type="ECO:0000313" key="6">
    <source>
        <dbReference type="Proteomes" id="UP000011134"/>
    </source>
</evidence>
<dbReference type="Pfam" id="PF00005">
    <property type="entry name" value="ABC_tran"/>
    <property type="match status" value="2"/>
</dbReference>
<keyword evidence="6" id="KW-1185">Reference proteome</keyword>
<dbReference type="GO" id="GO:0005524">
    <property type="term" value="F:ATP binding"/>
    <property type="evidence" value="ECO:0007669"/>
    <property type="project" value="UniProtKB-KW"/>
</dbReference>
<reference evidence="5 6" key="1">
    <citation type="submission" date="2012-12" db="EMBL/GenBank/DDBJ databases">
        <title>Genome Assembly of Photobacterium sp. AK15.</title>
        <authorList>
            <person name="Khatri I."/>
            <person name="Vaidya B."/>
            <person name="Srinivas T.N.R."/>
            <person name="Subramanian S."/>
            <person name="Pinnaka A."/>
        </authorList>
    </citation>
    <scope>NUCLEOTIDE SEQUENCE [LARGE SCALE GENOMIC DNA]</scope>
    <source>
        <strain evidence="5 6">AK15</strain>
    </source>
</reference>
<protein>
    <submittedName>
        <fullName evidence="5">Glutathione-regulated potassium-efflux system ATP-binding protein</fullName>
    </submittedName>
</protein>
<evidence type="ECO:0000259" key="4">
    <source>
        <dbReference type="PROSITE" id="PS50893"/>
    </source>
</evidence>
<dbReference type="InterPro" id="IPR017871">
    <property type="entry name" value="ABC_transporter-like_CS"/>
</dbReference>
<dbReference type="InterPro" id="IPR050611">
    <property type="entry name" value="ABCF"/>
</dbReference>
<dbReference type="AlphaFoldDB" id="L8J9P5"/>
<organism evidence="5 6">
    <name type="scientific">Photobacterium marinum</name>
    <dbReference type="NCBI Taxonomy" id="1056511"/>
    <lineage>
        <taxon>Bacteria</taxon>
        <taxon>Pseudomonadati</taxon>
        <taxon>Pseudomonadota</taxon>
        <taxon>Gammaproteobacteria</taxon>
        <taxon>Vibrionales</taxon>
        <taxon>Vibrionaceae</taxon>
        <taxon>Photobacterium</taxon>
    </lineage>
</organism>
<dbReference type="InterPro" id="IPR027417">
    <property type="entry name" value="P-loop_NTPase"/>
</dbReference>
<dbReference type="RefSeq" id="WP_007465470.1">
    <property type="nucleotide sequence ID" value="NZ_AMZO01000016.1"/>
</dbReference>
<proteinExistence type="predicted"/>
<dbReference type="InterPro" id="IPR003593">
    <property type="entry name" value="AAA+_ATPase"/>
</dbReference>
<dbReference type="PROSITE" id="PS00211">
    <property type="entry name" value="ABC_TRANSPORTER_1"/>
    <property type="match status" value="1"/>
</dbReference>
<keyword evidence="2" id="KW-0547">Nucleotide-binding</keyword>
<dbReference type="PROSITE" id="PS50893">
    <property type="entry name" value="ABC_TRANSPORTER_2"/>
    <property type="match status" value="2"/>
</dbReference>
<dbReference type="Proteomes" id="UP000011134">
    <property type="component" value="Unassembled WGS sequence"/>
</dbReference>
<keyword evidence="1" id="KW-0677">Repeat</keyword>
<accession>L8J9P5</accession>
<dbReference type="EMBL" id="AMZO01000016">
    <property type="protein sequence ID" value="ELR65600.1"/>
    <property type="molecule type" value="Genomic_DNA"/>
</dbReference>
<evidence type="ECO:0000313" key="5">
    <source>
        <dbReference type="EMBL" id="ELR65600.1"/>
    </source>
</evidence>
<comment type="caution">
    <text evidence="5">The sequence shown here is derived from an EMBL/GenBank/DDBJ whole genome shotgun (WGS) entry which is preliminary data.</text>
</comment>
<evidence type="ECO:0000256" key="1">
    <source>
        <dbReference type="ARBA" id="ARBA00022737"/>
    </source>
</evidence>
<dbReference type="GO" id="GO:0016887">
    <property type="term" value="F:ATP hydrolysis activity"/>
    <property type="evidence" value="ECO:0007669"/>
    <property type="project" value="InterPro"/>
</dbReference>
<evidence type="ECO:0000256" key="2">
    <source>
        <dbReference type="ARBA" id="ARBA00022741"/>
    </source>
</evidence>
<dbReference type="SMART" id="SM00382">
    <property type="entry name" value="AAA"/>
    <property type="match status" value="2"/>
</dbReference>
<dbReference type="InterPro" id="IPR003439">
    <property type="entry name" value="ABC_transporter-like_ATP-bd"/>
</dbReference>
<feature type="domain" description="ABC transporter" evidence="4">
    <location>
        <begin position="5"/>
        <end position="222"/>
    </location>
</feature>
<dbReference type="PANTHER" id="PTHR19211">
    <property type="entry name" value="ATP-BINDING TRANSPORT PROTEIN-RELATED"/>
    <property type="match status" value="1"/>
</dbReference>
<sequence>MSTLLSAQSVSYELASGPLLEGISFTLNKGDRIGLIGHNGCGKSTLLKLLDNQVKGYSGQVTQSSHCIMARVEQSLSDELYRVSLLDAVTACIPKTIRHAESWRGDLLLSDMGFSQQEKHLTAGTLSGGQHTRLLLARALINQPDLLLLDEPSNHLDLPTLLWLESFLKSWHGSFILVSHDQRLLDNVTNCTWILRDKKLHFFRLPCSQARQALASKDENDQQRYHDEQKEINRVEKSAKRLALWGKIYDNEDLARKAKSMEKRIDKMKEAQTKFSSGTPWQLRLKSESLPANRLLEIPALNVRPEPGAPVLFKVMEKQLRSGDRIAVLGHNGTGKSSLLRHLWHCYQRENHQAKTIVGKKNQRNKQLLARDGEVVFHPRCRLGYYDQGLKQLNDQDTLLEGLRHFAPLSDEERKMALINAGFPYIRHNEKVRGLSGGERARLLFVGLTLANYHLLFLDEPTNHLDLEGKEDLGETLGEFSGGFLLVSHDRELIEKSCNRFWLVENGHLTEWRDLDQLYQSMAVKFHTLNLKDKQGESDMASEPIANKALVDDELLLDRLVKLETKLAEDLARKMKHQKPARQEAWKREIHQLNEKLELIS</sequence>
<feature type="domain" description="ABC transporter" evidence="4">
    <location>
        <begin position="298"/>
        <end position="531"/>
    </location>
</feature>
<dbReference type="CDD" id="cd03221">
    <property type="entry name" value="ABCF_EF-3"/>
    <property type="match status" value="2"/>
</dbReference>
<dbReference type="PATRIC" id="fig|1056511.3.peg.2172"/>
<dbReference type="SUPFAM" id="SSF52540">
    <property type="entry name" value="P-loop containing nucleoside triphosphate hydrolases"/>
    <property type="match status" value="2"/>
</dbReference>
<dbReference type="Gene3D" id="3.40.50.300">
    <property type="entry name" value="P-loop containing nucleotide triphosphate hydrolases"/>
    <property type="match status" value="2"/>
</dbReference>
<gene>
    <name evidence="5" type="ORF">C942_00683</name>
</gene>
<name>L8J9P5_9GAMM</name>
<evidence type="ECO:0000256" key="3">
    <source>
        <dbReference type="ARBA" id="ARBA00022840"/>
    </source>
</evidence>
<dbReference type="PANTHER" id="PTHR19211:SF14">
    <property type="entry name" value="ATP-BINDING CASSETTE SUB-FAMILY F MEMBER 1"/>
    <property type="match status" value="1"/>
</dbReference>
<dbReference type="OrthoDB" id="9762051at2"/>
<keyword evidence="3 5" id="KW-0067">ATP-binding</keyword>